<dbReference type="EMBL" id="KN882110">
    <property type="protein sequence ID" value="KIY43283.1"/>
    <property type="molecule type" value="Genomic_DNA"/>
</dbReference>
<dbReference type="SMART" id="SM00220">
    <property type="entry name" value="S_TKc"/>
    <property type="match status" value="1"/>
</dbReference>
<keyword evidence="5" id="KW-0418">Kinase</keyword>
<evidence type="ECO:0000313" key="5">
    <source>
        <dbReference type="EMBL" id="KIY43283.1"/>
    </source>
</evidence>
<evidence type="ECO:0000256" key="1">
    <source>
        <dbReference type="ARBA" id="ARBA00022527"/>
    </source>
</evidence>
<organism evidence="5 6">
    <name type="scientific">Fistulina hepatica ATCC 64428</name>
    <dbReference type="NCBI Taxonomy" id="1128425"/>
    <lineage>
        <taxon>Eukaryota</taxon>
        <taxon>Fungi</taxon>
        <taxon>Dikarya</taxon>
        <taxon>Basidiomycota</taxon>
        <taxon>Agaricomycotina</taxon>
        <taxon>Agaricomycetes</taxon>
        <taxon>Agaricomycetidae</taxon>
        <taxon>Agaricales</taxon>
        <taxon>Fistulinaceae</taxon>
        <taxon>Fistulina</taxon>
    </lineage>
</organism>
<keyword evidence="6" id="KW-1185">Reference proteome</keyword>
<dbReference type="OrthoDB" id="413582at2759"/>
<reference evidence="5 6" key="1">
    <citation type="journal article" date="2015" name="Fungal Genet. Biol.">
        <title>Evolution of novel wood decay mechanisms in Agaricales revealed by the genome sequences of Fistulina hepatica and Cylindrobasidium torrendii.</title>
        <authorList>
            <person name="Floudas D."/>
            <person name="Held B.W."/>
            <person name="Riley R."/>
            <person name="Nagy L.G."/>
            <person name="Koehler G."/>
            <person name="Ransdell A.S."/>
            <person name="Younus H."/>
            <person name="Chow J."/>
            <person name="Chiniquy J."/>
            <person name="Lipzen A."/>
            <person name="Tritt A."/>
            <person name="Sun H."/>
            <person name="Haridas S."/>
            <person name="LaButti K."/>
            <person name="Ohm R.A."/>
            <person name="Kues U."/>
            <person name="Blanchette R.A."/>
            <person name="Grigoriev I.V."/>
            <person name="Minto R.E."/>
            <person name="Hibbett D.S."/>
        </authorList>
    </citation>
    <scope>NUCLEOTIDE SEQUENCE [LARGE SCALE GENOMIC DNA]</scope>
    <source>
        <strain evidence="5 6">ATCC 64428</strain>
    </source>
</reference>
<dbReference type="PANTHER" id="PTHR24055">
    <property type="entry name" value="MITOGEN-ACTIVATED PROTEIN KINASE"/>
    <property type="match status" value="1"/>
</dbReference>
<sequence>FEIIREGPASTVYLGVPLKAEGVSSLPSVAVKVAPTVRKFSKEPHDVEKEFRVLSSVSHNSSDYVQIIPVLRHHRSNNGSMLELWMPYIPFTLTRLLSSPVFSPHRCPLAPDDVTREMSPEDHPVAFERLCKCVVIQILFALAYLHDRGIMHRDIKPGNFLLTPDATVKLIDFGTVYGADGAMPPGPEIWPEPANDMYFQVATGPYRAPELLFGPHSYDAQAIDLWGCGCTVAEFFAPLKMLPEEDNEDEQVASAPSLPPFIYKSEHGEPATWERLPLFDASRGEIWLAWSIFKVRGTLTKDLWPNFADLPSAHRVDFTVVPPQALRSFLPNLPPSNLDEVYDPQDQHFPPPEQAPIALDLIYRLLVYPPDARISAQESLHHPWLLEHQQLYLPETYPHNIISSSYDDVNAKIVSSWSGRSIGDWLQLFLGD</sequence>
<keyword evidence="5" id="KW-0808">Transferase</keyword>
<feature type="domain" description="Protein kinase" evidence="4">
    <location>
        <begin position="1"/>
        <end position="385"/>
    </location>
</feature>
<keyword evidence="1" id="KW-0723">Serine/threonine-protein kinase</keyword>
<evidence type="ECO:0000256" key="3">
    <source>
        <dbReference type="ARBA" id="ARBA00022840"/>
    </source>
</evidence>
<dbReference type="SUPFAM" id="SSF56112">
    <property type="entry name" value="Protein kinase-like (PK-like)"/>
    <property type="match status" value="1"/>
</dbReference>
<gene>
    <name evidence="5" type="ORF">FISHEDRAFT_53781</name>
</gene>
<dbReference type="InterPro" id="IPR050117">
    <property type="entry name" value="MAPK"/>
</dbReference>
<name>A0A0D7A0B8_9AGAR</name>
<protein>
    <submittedName>
        <fullName evidence="5">Kinase-like protein</fullName>
    </submittedName>
</protein>
<evidence type="ECO:0000313" key="6">
    <source>
        <dbReference type="Proteomes" id="UP000054144"/>
    </source>
</evidence>
<evidence type="ECO:0000259" key="4">
    <source>
        <dbReference type="PROSITE" id="PS50011"/>
    </source>
</evidence>
<dbReference type="InterPro" id="IPR000719">
    <property type="entry name" value="Prot_kinase_dom"/>
</dbReference>
<dbReference type="PROSITE" id="PS50011">
    <property type="entry name" value="PROTEIN_KINASE_DOM"/>
    <property type="match status" value="1"/>
</dbReference>
<dbReference type="GO" id="GO:0005524">
    <property type="term" value="F:ATP binding"/>
    <property type="evidence" value="ECO:0007669"/>
    <property type="project" value="UniProtKB-KW"/>
</dbReference>
<accession>A0A0D7A0B8</accession>
<dbReference type="GO" id="GO:0004674">
    <property type="term" value="F:protein serine/threonine kinase activity"/>
    <property type="evidence" value="ECO:0007669"/>
    <property type="project" value="UniProtKB-KW"/>
</dbReference>
<feature type="non-terminal residue" evidence="5">
    <location>
        <position position="1"/>
    </location>
</feature>
<dbReference type="PROSITE" id="PS00108">
    <property type="entry name" value="PROTEIN_KINASE_ST"/>
    <property type="match status" value="1"/>
</dbReference>
<dbReference type="InterPro" id="IPR008271">
    <property type="entry name" value="Ser/Thr_kinase_AS"/>
</dbReference>
<dbReference type="Pfam" id="PF00069">
    <property type="entry name" value="Pkinase"/>
    <property type="match status" value="1"/>
</dbReference>
<keyword evidence="2" id="KW-0547">Nucleotide-binding</keyword>
<proteinExistence type="predicted"/>
<keyword evidence="3" id="KW-0067">ATP-binding</keyword>
<dbReference type="InterPro" id="IPR011009">
    <property type="entry name" value="Kinase-like_dom_sf"/>
</dbReference>
<dbReference type="AlphaFoldDB" id="A0A0D7A0B8"/>
<evidence type="ECO:0000256" key="2">
    <source>
        <dbReference type="ARBA" id="ARBA00022741"/>
    </source>
</evidence>
<dbReference type="Gene3D" id="1.10.510.10">
    <property type="entry name" value="Transferase(Phosphotransferase) domain 1"/>
    <property type="match status" value="1"/>
</dbReference>
<dbReference type="Proteomes" id="UP000054144">
    <property type="component" value="Unassembled WGS sequence"/>
</dbReference>